<evidence type="ECO:0000313" key="3">
    <source>
        <dbReference type="Proteomes" id="UP000299102"/>
    </source>
</evidence>
<gene>
    <name evidence="2" type="ORF">EVAR_25417_1</name>
</gene>
<dbReference type="AlphaFoldDB" id="A0A4C1V610"/>
<protein>
    <submittedName>
        <fullName evidence="2">Uncharacterized protein</fullName>
    </submittedName>
</protein>
<reference evidence="2 3" key="1">
    <citation type="journal article" date="2019" name="Commun. Biol.">
        <title>The bagworm genome reveals a unique fibroin gene that provides high tensile strength.</title>
        <authorList>
            <person name="Kono N."/>
            <person name="Nakamura H."/>
            <person name="Ohtoshi R."/>
            <person name="Tomita M."/>
            <person name="Numata K."/>
            <person name="Arakawa K."/>
        </authorList>
    </citation>
    <scope>NUCLEOTIDE SEQUENCE [LARGE SCALE GENOMIC DNA]</scope>
</reference>
<sequence>MLKPGRGRLMPVHSGAGVANGRRDRKSRRSIRRASKSNPVPFGCVRPLSLFHSDASADGVEVRSASQAERLGRSCLSIARSALSLARSAQAKRDNVSCFFQTFSFPSPFAFSNFHHSTCANVGVPILRVGVQVAARLISYAGRDE</sequence>
<evidence type="ECO:0000256" key="1">
    <source>
        <dbReference type="SAM" id="MobiDB-lite"/>
    </source>
</evidence>
<feature type="compositionally biased region" description="Basic residues" evidence="1">
    <location>
        <begin position="23"/>
        <end position="35"/>
    </location>
</feature>
<organism evidence="2 3">
    <name type="scientific">Eumeta variegata</name>
    <name type="common">Bagworm moth</name>
    <name type="synonym">Eumeta japonica</name>
    <dbReference type="NCBI Taxonomy" id="151549"/>
    <lineage>
        <taxon>Eukaryota</taxon>
        <taxon>Metazoa</taxon>
        <taxon>Ecdysozoa</taxon>
        <taxon>Arthropoda</taxon>
        <taxon>Hexapoda</taxon>
        <taxon>Insecta</taxon>
        <taxon>Pterygota</taxon>
        <taxon>Neoptera</taxon>
        <taxon>Endopterygota</taxon>
        <taxon>Lepidoptera</taxon>
        <taxon>Glossata</taxon>
        <taxon>Ditrysia</taxon>
        <taxon>Tineoidea</taxon>
        <taxon>Psychidae</taxon>
        <taxon>Oiketicinae</taxon>
        <taxon>Eumeta</taxon>
    </lineage>
</organism>
<dbReference type="EMBL" id="BGZK01000279">
    <property type="protein sequence ID" value="GBP33816.1"/>
    <property type="molecule type" value="Genomic_DNA"/>
</dbReference>
<keyword evidence="3" id="KW-1185">Reference proteome</keyword>
<proteinExistence type="predicted"/>
<evidence type="ECO:0000313" key="2">
    <source>
        <dbReference type="EMBL" id="GBP33816.1"/>
    </source>
</evidence>
<accession>A0A4C1V610</accession>
<comment type="caution">
    <text evidence="2">The sequence shown here is derived from an EMBL/GenBank/DDBJ whole genome shotgun (WGS) entry which is preliminary data.</text>
</comment>
<name>A0A4C1V610_EUMVA</name>
<dbReference type="Proteomes" id="UP000299102">
    <property type="component" value="Unassembled WGS sequence"/>
</dbReference>
<feature type="region of interest" description="Disordered" evidence="1">
    <location>
        <begin position="1"/>
        <end position="40"/>
    </location>
</feature>